<dbReference type="Proteomes" id="UP000030693">
    <property type="component" value="Unassembled WGS sequence"/>
</dbReference>
<keyword evidence="3" id="KW-1185">Reference proteome</keyword>
<gene>
    <name evidence="2" type="ORF">H696_03376</name>
</gene>
<proteinExistence type="predicted"/>
<name>A0A058Z727_FONAL</name>
<sequence>MPPRKQPPAKRSAAPAKGAAAATAATPALPASKLPAPELPEGLGVPPGPNEFHNNLSRFDQSFRDGIAIMEKIFKDHPPSLYKNPEPLEYPLK</sequence>
<reference evidence="2" key="1">
    <citation type="submission" date="2013-04" db="EMBL/GenBank/DDBJ databases">
        <title>The Genome Sequence of Fonticula alba ATCC 38817.</title>
        <authorList>
            <consortium name="The Broad Institute Genomics Platform"/>
            <person name="Russ C."/>
            <person name="Cuomo C."/>
            <person name="Burger G."/>
            <person name="Gray M.W."/>
            <person name="Holland P.W.H."/>
            <person name="King N."/>
            <person name="Lang F.B.F."/>
            <person name="Roger A.J."/>
            <person name="Ruiz-Trillo I."/>
            <person name="Brown M."/>
            <person name="Walker B."/>
            <person name="Young S."/>
            <person name="Zeng Q."/>
            <person name="Gargeya S."/>
            <person name="Fitzgerald M."/>
            <person name="Haas B."/>
            <person name="Abouelleil A."/>
            <person name="Allen A.W."/>
            <person name="Alvarado L."/>
            <person name="Arachchi H.M."/>
            <person name="Berlin A.M."/>
            <person name="Chapman S.B."/>
            <person name="Gainer-Dewar J."/>
            <person name="Goldberg J."/>
            <person name="Griggs A."/>
            <person name="Gujja S."/>
            <person name="Hansen M."/>
            <person name="Howarth C."/>
            <person name="Imamovic A."/>
            <person name="Ireland A."/>
            <person name="Larimer J."/>
            <person name="McCowan C."/>
            <person name="Murphy C."/>
            <person name="Pearson M."/>
            <person name="Poon T.W."/>
            <person name="Priest M."/>
            <person name="Roberts A."/>
            <person name="Saif S."/>
            <person name="Shea T."/>
            <person name="Sisk P."/>
            <person name="Sykes S."/>
            <person name="Wortman J."/>
            <person name="Nusbaum C."/>
            <person name="Birren B."/>
        </authorList>
    </citation>
    <scope>NUCLEOTIDE SEQUENCE [LARGE SCALE GENOMIC DNA]</scope>
    <source>
        <strain evidence="2">ATCC 38817</strain>
    </source>
</reference>
<dbReference type="GeneID" id="20528101"/>
<feature type="compositionally biased region" description="Low complexity" evidence="1">
    <location>
        <begin position="9"/>
        <end position="44"/>
    </location>
</feature>
<organism evidence="2">
    <name type="scientific">Fonticula alba</name>
    <name type="common">Slime mold</name>
    <dbReference type="NCBI Taxonomy" id="691883"/>
    <lineage>
        <taxon>Eukaryota</taxon>
        <taxon>Rotosphaerida</taxon>
        <taxon>Fonticulaceae</taxon>
        <taxon>Fonticula</taxon>
    </lineage>
</organism>
<dbReference type="EMBL" id="KB932205">
    <property type="protein sequence ID" value="KCV69911.1"/>
    <property type="molecule type" value="Genomic_DNA"/>
</dbReference>
<evidence type="ECO:0000313" key="3">
    <source>
        <dbReference type="Proteomes" id="UP000030693"/>
    </source>
</evidence>
<feature type="region of interest" description="Disordered" evidence="1">
    <location>
        <begin position="1"/>
        <end position="57"/>
    </location>
</feature>
<dbReference type="RefSeq" id="XP_009495517.1">
    <property type="nucleotide sequence ID" value="XM_009497242.1"/>
</dbReference>
<evidence type="ECO:0000313" key="2">
    <source>
        <dbReference type="EMBL" id="KCV69911.1"/>
    </source>
</evidence>
<protein>
    <submittedName>
        <fullName evidence="2">Uncharacterized protein</fullName>
    </submittedName>
</protein>
<dbReference type="AlphaFoldDB" id="A0A058Z727"/>
<evidence type="ECO:0000256" key="1">
    <source>
        <dbReference type="SAM" id="MobiDB-lite"/>
    </source>
</evidence>
<accession>A0A058Z727</accession>